<reference evidence="2 3" key="1">
    <citation type="submission" date="2019-08" db="EMBL/GenBank/DDBJ databases">
        <title>Bradymonadales sp. TMQ4.</title>
        <authorList>
            <person name="Liang Q."/>
        </authorList>
    </citation>
    <scope>NUCLEOTIDE SEQUENCE [LARGE SCALE GENOMIC DNA]</scope>
    <source>
        <strain evidence="2 3">TMQ4</strain>
    </source>
</reference>
<dbReference type="Proteomes" id="UP000321412">
    <property type="component" value="Unassembled WGS sequence"/>
</dbReference>
<dbReference type="EMBL" id="VOSM01000008">
    <property type="protein sequence ID" value="TXD35667.1"/>
    <property type="molecule type" value="Genomic_DNA"/>
</dbReference>
<dbReference type="AlphaFoldDB" id="A0A5C6X7G6"/>
<name>A0A5C6X7G6_9DELT</name>
<evidence type="ECO:0000313" key="3">
    <source>
        <dbReference type="Proteomes" id="UP000321412"/>
    </source>
</evidence>
<evidence type="ECO:0000313" key="2">
    <source>
        <dbReference type="EMBL" id="TXD35667.1"/>
    </source>
</evidence>
<comment type="caution">
    <text evidence="2">The sequence shown here is derived from an EMBL/GenBank/DDBJ whole genome shotgun (WGS) entry which is preliminary data.</text>
</comment>
<organism evidence="2 3">
    <name type="scientific">Lujinxingia vulgaris</name>
    <dbReference type="NCBI Taxonomy" id="2600176"/>
    <lineage>
        <taxon>Bacteria</taxon>
        <taxon>Deltaproteobacteria</taxon>
        <taxon>Bradymonadales</taxon>
        <taxon>Lujinxingiaceae</taxon>
        <taxon>Lujinxingia</taxon>
    </lineage>
</organism>
<feature type="region of interest" description="Disordered" evidence="1">
    <location>
        <begin position="1"/>
        <end position="30"/>
    </location>
</feature>
<keyword evidence="3" id="KW-1185">Reference proteome</keyword>
<protein>
    <submittedName>
        <fullName evidence="2">Uncharacterized protein</fullName>
    </submittedName>
</protein>
<gene>
    <name evidence="2" type="ORF">FRC98_15795</name>
</gene>
<proteinExistence type="predicted"/>
<accession>A0A5C6X7G6</accession>
<evidence type="ECO:0000256" key="1">
    <source>
        <dbReference type="SAM" id="MobiDB-lite"/>
    </source>
</evidence>
<feature type="region of interest" description="Disordered" evidence="1">
    <location>
        <begin position="55"/>
        <end position="79"/>
    </location>
</feature>
<sequence>MGRGEGATPRGSKRRRCDARGRAGTRVSRRGLGGGAVGALAYAARLQRRAASFQGRGGAQVWEGAAHKKTPGAQERRAF</sequence>